<dbReference type="InterPro" id="IPR027417">
    <property type="entry name" value="P-loop_NTPase"/>
</dbReference>
<dbReference type="GO" id="GO:0016020">
    <property type="term" value="C:membrane"/>
    <property type="evidence" value="ECO:0007669"/>
    <property type="project" value="TreeGrafter"/>
</dbReference>
<dbReference type="GO" id="GO:0008017">
    <property type="term" value="F:microtubule binding"/>
    <property type="evidence" value="ECO:0007669"/>
    <property type="project" value="TreeGrafter"/>
</dbReference>
<dbReference type="GO" id="GO:0005737">
    <property type="term" value="C:cytoplasm"/>
    <property type="evidence" value="ECO:0007669"/>
    <property type="project" value="TreeGrafter"/>
</dbReference>
<dbReference type="InterPro" id="IPR020850">
    <property type="entry name" value="GED_dom"/>
</dbReference>
<evidence type="ECO:0000259" key="5">
    <source>
        <dbReference type="PROSITE" id="PS51718"/>
    </source>
</evidence>
<dbReference type="InterPro" id="IPR003130">
    <property type="entry name" value="GED"/>
</dbReference>
<proteinExistence type="predicted"/>
<dbReference type="InterPro" id="IPR045063">
    <property type="entry name" value="Dynamin_N"/>
</dbReference>
<dbReference type="PROSITE" id="PS51718">
    <property type="entry name" value="G_DYNAMIN_2"/>
    <property type="match status" value="1"/>
</dbReference>
<evidence type="ECO:0000256" key="1">
    <source>
        <dbReference type="ARBA" id="ARBA00022741"/>
    </source>
</evidence>
<gene>
    <name evidence="6" type="ORF">LUZ61_001007</name>
</gene>
<name>A0AAD6EQD2_9POAL</name>
<keyword evidence="2" id="KW-0342">GTP-binding</keyword>
<feature type="region of interest" description="Disordered" evidence="3">
    <location>
        <begin position="580"/>
        <end position="601"/>
    </location>
</feature>
<keyword evidence="1" id="KW-0547">Nucleotide-binding</keyword>
<evidence type="ECO:0000313" key="7">
    <source>
        <dbReference type="Proteomes" id="UP001210211"/>
    </source>
</evidence>
<dbReference type="Gene3D" id="1.20.120.1240">
    <property type="entry name" value="Dynamin, middle domain"/>
    <property type="match status" value="1"/>
</dbReference>
<keyword evidence="7" id="KW-1185">Reference proteome</keyword>
<dbReference type="InterPro" id="IPR022812">
    <property type="entry name" value="Dynamin"/>
</dbReference>
<dbReference type="PRINTS" id="PR00195">
    <property type="entry name" value="DYNAMIN"/>
</dbReference>
<sequence length="843" mass="93964">MGSCFPKFKPQSTVSHFIFQNQKIVQTQTLIFSLSPYQTKTLLLGFLSLSLSHRTTMGSPSPSAPPAPAAFPLPTPQPSSLGHSVIPALTKLQEILSQLGEENFTIDLPQVAAIGSQGSGKSSVVESLVGRDFLPRGVKTRRPVVIQLVRNAGEEEWGEFDHLSGKRFYDFEKIKKEIQIETDREMGSYNYISEKEIHLKIFSPNVPDITLVDLPGVSKVPVGDQPSDIQMKSRDLIISYIKHRRCIILAISPANEDLTNSDALQLARLVDPEGSRTIGVITKLDIMDRGTDARNFLLGKVVPLKLGYFGVVNRSQEDLKFNRSVKDALAFEQSFFSTIQAYHGLSHCCGVPQLANKLNQILAQHIKAILPALKSRVNMQLVAVAKEHASFGDTGESKDGLAVKLLNILAQYSEAFCSMVEGKNQAPTDELSGGARIHYIFQSIFVKRLEEVDPCGDITDQDIRISIQNAAGPRSALFLPEAPFEILVRRQIRYLLDPSLQCARFVYEELVKMSNRCLTEQLVEYPALRRRMDEVIGNFLRERLKPAEKMITHIIDMQIDYINTSHPCFIGGNKATELAKQHSNPSSVSTPVPASKDVVNSEKLSETAKNLKPRAIFPKGASNAAADQGIKLQGEPDRTAPYGAAGAHMSEKGSLLQKIYSSVDGLHSSVPFFQLREPPIVLKPSENQTEMETEVIETMKLLLKSYYDIVRKSIEDAIPKAIMHFLVNHTKRELHNVLIKKLYRDNLLDEMLREPDDIVLKKKRVSETLSVLEQAQRVLEELHLESDTTEKERRSTKDAAGLPKSRGGIPSTYYTFGNENDLVSSLKSSPKTKHKHKKSVHSE</sequence>
<dbReference type="InterPro" id="IPR000375">
    <property type="entry name" value="Dynamin_stalk"/>
</dbReference>
<dbReference type="GO" id="GO:0003924">
    <property type="term" value="F:GTPase activity"/>
    <property type="evidence" value="ECO:0007669"/>
    <property type="project" value="InterPro"/>
</dbReference>
<dbReference type="PANTHER" id="PTHR11566:SF160">
    <property type="entry name" value="OS04G0381000 PROTEIN"/>
    <property type="match status" value="1"/>
</dbReference>
<dbReference type="Pfam" id="PF02212">
    <property type="entry name" value="GED"/>
    <property type="match status" value="1"/>
</dbReference>
<dbReference type="GO" id="GO:0005874">
    <property type="term" value="C:microtubule"/>
    <property type="evidence" value="ECO:0007669"/>
    <property type="project" value="TreeGrafter"/>
</dbReference>
<organism evidence="6 7">
    <name type="scientific">Rhynchospora tenuis</name>
    <dbReference type="NCBI Taxonomy" id="198213"/>
    <lineage>
        <taxon>Eukaryota</taxon>
        <taxon>Viridiplantae</taxon>
        <taxon>Streptophyta</taxon>
        <taxon>Embryophyta</taxon>
        <taxon>Tracheophyta</taxon>
        <taxon>Spermatophyta</taxon>
        <taxon>Magnoliopsida</taxon>
        <taxon>Liliopsida</taxon>
        <taxon>Poales</taxon>
        <taxon>Cyperaceae</taxon>
        <taxon>Cyperoideae</taxon>
        <taxon>Rhynchosporeae</taxon>
        <taxon>Rhynchospora</taxon>
    </lineage>
</organism>
<dbReference type="SUPFAM" id="SSF52540">
    <property type="entry name" value="P-loop containing nucleoside triphosphate hydrolases"/>
    <property type="match status" value="1"/>
</dbReference>
<dbReference type="EMBL" id="JAMRDG010000001">
    <property type="protein sequence ID" value="KAJ3697302.1"/>
    <property type="molecule type" value="Genomic_DNA"/>
</dbReference>
<feature type="region of interest" description="Disordered" evidence="3">
    <location>
        <begin position="824"/>
        <end position="843"/>
    </location>
</feature>
<dbReference type="Pfam" id="PF01031">
    <property type="entry name" value="Dynamin_M"/>
    <property type="match status" value="1"/>
</dbReference>
<dbReference type="SMART" id="SM00053">
    <property type="entry name" value="DYNc"/>
    <property type="match status" value="1"/>
</dbReference>
<feature type="domain" description="Dynamin-type G" evidence="5">
    <location>
        <begin position="105"/>
        <end position="371"/>
    </location>
</feature>
<dbReference type="FunFam" id="3.40.50.300:FF:001027">
    <property type="entry name" value="dynamin-related protein 3A"/>
    <property type="match status" value="1"/>
</dbReference>
<protein>
    <submittedName>
        <fullName evidence="6">Uncharacterized protein</fullName>
    </submittedName>
</protein>
<dbReference type="Gene3D" id="3.40.50.300">
    <property type="entry name" value="P-loop containing nucleotide triphosphate hydrolases"/>
    <property type="match status" value="1"/>
</dbReference>
<dbReference type="PROSITE" id="PS51388">
    <property type="entry name" value="GED"/>
    <property type="match status" value="1"/>
</dbReference>
<dbReference type="Pfam" id="PF00350">
    <property type="entry name" value="Dynamin_N"/>
    <property type="match status" value="1"/>
</dbReference>
<dbReference type="AlphaFoldDB" id="A0AAD6EQD2"/>
<feature type="domain" description="GED" evidence="4">
    <location>
        <begin position="696"/>
        <end position="787"/>
    </location>
</feature>
<reference evidence="6 7" key="1">
    <citation type="journal article" date="2022" name="Cell">
        <title>Repeat-based holocentromeres influence genome architecture and karyotype evolution.</title>
        <authorList>
            <person name="Hofstatter P.G."/>
            <person name="Thangavel G."/>
            <person name="Lux T."/>
            <person name="Neumann P."/>
            <person name="Vondrak T."/>
            <person name="Novak P."/>
            <person name="Zhang M."/>
            <person name="Costa L."/>
            <person name="Castellani M."/>
            <person name="Scott A."/>
            <person name="Toegelov H."/>
            <person name="Fuchs J."/>
            <person name="Mata-Sucre Y."/>
            <person name="Dias Y."/>
            <person name="Vanzela A.L.L."/>
            <person name="Huettel B."/>
            <person name="Almeida C.C.S."/>
            <person name="Simkova H."/>
            <person name="Souza G."/>
            <person name="Pedrosa-Harand A."/>
            <person name="Macas J."/>
            <person name="Mayer K.F.X."/>
            <person name="Houben A."/>
            <person name="Marques A."/>
        </authorList>
    </citation>
    <scope>NUCLEOTIDE SEQUENCE [LARGE SCALE GENOMIC DNA]</scope>
    <source>
        <strain evidence="6">RhyTen1mFocal</strain>
    </source>
</reference>
<comment type="caution">
    <text evidence="6">The sequence shown here is derived from an EMBL/GenBank/DDBJ whole genome shotgun (WGS) entry which is preliminary data.</text>
</comment>
<feature type="compositionally biased region" description="Basic residues" evidence="3">
    <location>
        <begin position="830"/>
        <end position="843"/>
    </location>
</feature>
<dbReference type="Proteomes" id="UP001210211">
    <property type="component" value="Unassembled WGS sequence"/>
</dbReference>
<dbReference type="SMART" id="SM00302">
    <property type="entry name" value="GED"/>
    <property type="match status" value="1"/>
</dbReference>
<dbReference type="CDD" id="cd08771">
    <property type="entry name" value="DLP_1"/>
    <property type="match status" value="1"/>
</dbReference>
<accession>A0AAD6EQD2</accession>
<evidence type="ECO:0000259" key="4">
    <source>
        <dbReference type="PROSITE" id="PS51388"/>
    </source>
</evidence>
<dbReference type="GO" id="GO:0005525">
    <property type="term" value="F:GTP binding"/>
    <property type="evidence" value="ECO:0007669"/>
    <property type="project" value="InterPro"/>
</dbReference>
<feature type="compositionally biased region" description="Basic and acidic residues" evidence="3">
    <location>
        <begin position="784"/>
        <end position="797"/>
    </location>
</feature>
<dbReference type="PANTHER" id="PTHR11566">
    <property type="entry name" value="DYNAMIN"/>
    <property type="match status" value="1"/>
</dbReference>
<dbReference type="InterPro" id="IPR030381">
    <property type="entry name" value="G_DYNAMIN_dom"/>
</dbReference>
<evidence type="ECO:0000256" key="3">
    <source>
        <dbReference type="SAM" id="MobiDB-lite"/>
    </source>
</evidence>
<evidence type="ECO:0000313" key="6">
    <source>
        <dbReference type="EMBL" id="KAJ3697302.1"/>
    </source>
</evidence>
<feature type="compositionally biased region" description="Polar residues" evidence="3">
    <location>
        <begin position="581"/>
        <end position="592"/>
    </location>
</feature>
<feature type="region of interest" description="Disordered" evidence="3">
    <location>
        <begin position="784"/>
        <end position="812"/>
    </location>
</feature>
<evidence type="ECO:0000256" key="2">
    <source>
        <dbReference type="ARBA" id="ARBA00023134"/>
    </source>
</evidence>
<dbReference type="InterPro" id="IPR001401">
    <property type="entry name" value="Dynamin_GTPase"/>
</dbReference>